<dbReference type="AlphaFoldDB" id="A0A939J999"/>
<dbReference type="Proteomes" id="UP000664779">
    <property type="component" value="Unassembled WGS sequence"/>
</dbReference>
<reference evidence="1" key="1">
    <citation type="submission" date="2021-03" db="EMBL/GenBank/DDBJ databases">
        <title>Roseibium sp. CAU 1637 isolated from Incheon.</title>
        <authorList>
            <person name="Kim W."/>
        </authorList>
    </citation>
    <scope>NUCLEOTIDE SEQUENCE</scope>
    <source>
        <strain evidence="1">CAU 1637</strain>
    </source>
</reference>
<evidence type="ECO:0000313" key="2">
    <source>
        <dbReference type="Proteomes" id="UP000664779"/>
    </source>
</evidence>
<comment type="caution">
    <text evidence="1">The sequence shown here is derived from an EMBL/GenBank/DDBJ whole genome shotgun (WGS) entry which is preliminary data.</text>
</comment>
<keyword evidence="2" id="KW-1185">Reference proteome</keyword>
<dbReference type="RefSeq" id="WP_206939581.1">
    <property type="nucleotide sequence ID" value="NZ_JAFLNF010000003.1"/>
</dbReference>
<protein>
    <submittedName>
        <fullName evidence="1">DUF2336 domain-containing protein</fullName>
    </submittedName>
</protein>
<accession>A0A939J999</accession>
<proteinExistence type="predicted"/>
<dbReference type="InterPro" id="IPR019285">
    <property type="entry name" value="DUF2336"/>
</dbReference>
<name>A0A939J999_9HYPH</name>
<gene>
    <name evidence="1" type="ORF">J0X15_08075</name>
</gene>
<organism evidence="1 2">
    <name type="scientific">Roseibium limicola</name>
    <dbReference type="NCBI Taxonomy" id="2816037"/>
    <lineage>
        <taxon>Bacteria</taxon>
        <taxon>Pseudomonadati</taxon>
        <taxon>Pseudomonadota</taxon>
        <taxon>Alphaproteobacteria</taxon>
        <taxon>Hyphomicrobiales</taxon>
        <taxon>Stappiaceae</taxon>
        <taxon>Roseibium</taxon>
    </lineage>
</organism>
<dbReference type="Pfam" id="PF10098">
    <property type="entry name" value="DUF2336"/>
    <property type="match status" value="1"/>
</dbReference>
<dbReference type="EMBL" id="JAFLNF010000003">
    <property type="protein sequence ID" value="MBO0345173.1"/>
    <property type="molecule type" value="Genomic_DNA"/>
</dbReference>
<evidence type="ECO:0000313" key="1">
    <source>
        <dbReference type="EMBL" id="MBO0345173.1"/>
    </source>
</evidence>
<sequence length="364" mass="41515">MLSSLIELAKESDSEKRRELLGHVSALFIAGAERYTNEEKTLFNGVMRRLAELVEVGDRQALAEDLSKVDQTPHDLVMQLANDNIVIARYMLQYSDVLTQADLMHLAKTKSQGHLLAISKRDHLEARLTDVLLERGEQPVHHSVAENPGAELSNWGARFLIKLADKDETLRDNLLSRQDLTKNHFDKLIDQLPEDEGKKLRHLYVSNEKLVEDLFHEASKVVAASTLDRKKSRINTKVDIRDIRNERKDLNKVFAEYAMSNRLLDLSFLLADLAEIDQKHVINVILRMEIDGIAILCKSLDVGETEFGNFCRARCGMLKLQCSIADNWMADYRVLSKADAKRVVRFLKVRLKTMEHSDTLKQAS</sequence>